<organism evidence="2 3">
    <name type="scientific">Halanaerobacter jeridensis</name>
    <dbReference type="NCBI Taxonomy" id="706427"/>
    <lineage>
        <taxon>Bacteria</taxon>
        <taxon>Bacillati</taxon>
        <taxon>Bacillota</taxon>
        <taxon>Clostridia</taxon>
        <taxon>Halanaerobiales</taxon>
        <taxon>Halobacteroidaceae</taxon>
        <taxon>Halanaerobacter</taxon>
    </lineage>
</organism>
<feature type="compositionally biased region" description="Acidic residues" evidence="1">
    <location>
        <begin position="12"/>
        <end position="34"/>
    </location>
</feature>
<sequence>MKHDPKNKSQKEDDDELVIDYNPDDMEAGEELPGIDEKKRKNREKNRDYSPDDFE</sequence>
<dbReference type="RefSeq" id="WP_204701275.1">
    <property type="nucleotide sequence ID" value="NZ_JAFBDQ010000005.1"/>
</dbReference>
<protein>
    <submittedName>
        <fullName evidence="2">Uncharacterized protein</fullName>
    </submittedName>
</protein>
<evidence type="ECO:0000313" key="2">
    <source>
        <dbReference type="EMBL" id="MBM7556503.1"/>
    </source>
</evidence>
<accession>A0A938XS79</accession>
<evidence type="ECO:0000313" key="3">
    <source>
        <dbReference type="Proteomes" id="UP000774000"/>
    </source>
</evidence>
<dbReference type="Proteomes" id="UP000774000">
    <property type="component" value="Unassembled WGS sequence"/>
</dbReference>
<keyword evidence="3" id="KW-1185">Reference proteome</keyword>
<feature type="region of interest" description="Disordered" evidence="1">
    <location>
        <begin position="1"/>
        <end position="55"/>
    </location>
</feature>
<comment type="caution">
    <text evidence="2">The sequence shown here is derived from an EMBL/GenBank/DDBJ whole genome shotgun (WGS) entry which is preliminary data.</text>
</comment>
<dbReference type="EMBL" id="JAFBDQ010000005">
    <property type="protein sequence ID" value="MBM7556503.1"/>
    <property type="molecule type" value="Genomic_DNA"/>
</dbReference>
<evidence type="ECO:0000256" key="1">
    <source>
        <dbReference type="SAM" id="MobiDB-lite"/>
    </source>
</evidence>
<feature type="compositionally biased region" description="Basic and acidic residues" evidence="1">
    <location>
        <begin position="35"/>
        <end position="55"/>
    </location>
</feature>
<reference evidence="2" key="1">
    <citation type="submission" date="2021-01" db="EMBL/GenBank/DDBJ databases">
        <title>Genomic Encyclopedia of Type Strains, Phase IV (KMG-IV): sequencing the most valuable type-strain genomes for metagenomic binning, comparative biology and taxonomic classification.</title>
        <authorList>
            <person name="Goeker M."/>
        </authorList>
    </citation>
    <scope>NUCLEOTIDE SEQUENCE</scope>
    <source>
        <strain evidence="2">DSM 23230</strain>
    </source>
</reference>
<gene>
    <name evidence="2" type="ORF">JOC47_001346</name>
</gene>
<feature type="compositionally biased region" description="Basic and acidic residues" evidence="1">
    <location>
        <begin position="1"/>
        <end position="11"/>
    </location>
</feature>
<proteinExistence type="predicted"/>
<name>A0A938XS79_9FIRM</name>
<dbReference type="AlphaFoldDB" id="A0A938XS79"/>